<dbReference type="AlphaFoldDB" id="M5G264"/>
<dbReference type="STRING" id="1858805.M5G264"/>
<gene>
    <name evidence="3" type="ORF">DACRYDRAFT_93646</name>
</gene>
<dbReference type="Proteomes" id="UP000030653">
    <property type="component" value="Unassembled WGS sequence"/>
</dbReference>
<dbReference type="GO" id="GO:0030681">
    <property type="term" value="C:multimeric ribonuclease P complex"/>
    <property type="evidence" value="ECO:0007669"/>
    <property type="project" value="TreeGrafter"/>
</dbReference>
<sequence>MVRFKNRWLLVEFIPCGPSQTSQRTTTSKQIWSAVRDIVVHNFGEVGWGAVGAGLNVKYYSPVTNLCIMRVARDHYRMAWAALTLLTSLNGELCIPRVVHCSGTIKQVQIAAIKYDRELIARMKEKGSAQIPPEFSDEKLDALLETTVDDIEAIQD</sequence>
<proteinExistence type="inferred from homology"/>
<dbReference type="RefSeq" id="XP_040631180.1">
    <property type="nucleotide sequence ID" value="XM_040777173.1"/>
</dbReference>
<dbReference type="HOGENOM" id="CLU_086710_3_0_1"/>
<dbReference type="PANTHER" id="PTHR15441:SF2">
    <property type="entry name" value="RIBONUCLEASE P_MRP PROTEIN SUBUNIT POP5"/>
    <property type="match status" value="1"/>
</dbReference>
<dbReference type="Gene3D" id="3.30.70.3250">
    <property type="entry name" value="Ribonuclease P, Pop5 subunit"/>
    <property type="match status" value="1"/>
</dbReference>
<dbReference type="InterPro" id="IPR038085">
    <property type="entry name" value="Rnp2-like_sf"/>
</dbReference>
<dbReference type="OMA" id="IVRCPRA"/>
<comment type="similarity">
    <text evidence="1">Belongs to the eukaryotic/archaeal RNase P protein component 2 family.</text>
</comment>
<dbReference type="Pfam" id="PF01900">
    <property type="entry name" value="RNase_P_Rpp14"/>
    <property type="match status" value="1"/>
</dbReference>
<dbReference type="GO" id="GO:0001682">
    <property type="term" value="P:tRNA 5'-leader removal"/>
    <property type="evidence" value="ECO:0007669"/>
    <property type="project" value="InterPro"/>
</dbReference>
<keyword evidence="2" id="KW-0819">tRNA processing</keyword>
<dbReference type="SUPFAM" id="SSF160350">
    <property type="entry name" value="Rnp2-like"/>
    <property type="match status" value="1"/>
</dbReference>
<dbReference type="OrthoDB" id="24745at2759"/>
<evidence type="ECO:0000256" key="2">
    <source>
        <dbReference type="ARBA" id="ARBA00022694"/>
    </source>
</evidence>
<dbReference type="PANTHER" id="PTHR15441">
    <property type="entry name" value="RIBONUCLEASE P PROTEIN SUBUNIT P14"/>
    <property type="match status" value="1"/>
</dbReference>
<keyword evidence="4" id="KW-1185">Reference proteome</keyword>
<reference evidence="3 4" key="1">
    <citation type="journal article" date="2012" name="Science">
        <title>The Paleozoic origin of enzymatic lignin decomposition reconstructed from 31 fungal genomes.</title>
        <authorList>
            <person name="Floudas D."/>
            <person name="Binder M."/>
            <person name="Riley R."/>
            <person name="Barry K."/>
            <person name="Blanchette R.A."/>
            <person name="Henrissat B."/>
            <person name="Martinez A.T."/>
            <person name="Otillar R."/>
            <person name="Spatafora J.W."/>
            <person name="Yadav J.S."/>
            <person name="Aerts A."/>
            <person name="Benoit I."/>
            <person name="Boyd A."/>
            <person name="Carlson A."/>
            <person name="Copeland A."/>
            <person name="Coutinho P.M."/>
            <person name="de Vries R.P."/>
            <person name="Ferreira P."/>
            <person name="Findley K."/>
            <person name="Foster B."/>
            <person name="Gaskell J."/>
            <person name="Glotzer D."/>
            <person name="Gorecki P."/>
            <person name="Heitman J."/>
            <person name="Hesse C."/>
            <person name="Hori C."/>
            <person name="Igarashi K."/>
            <person name="Jurgens J.A."/>
            <person name="Kallen N."/>
            <person name="Kersten P."/>
            <person name="Kohler A."/>
            <person name="Kuees U."/>
            <person name="Kumar T.K.A."/>
            <person name="Kuo A."/>
            <person name="LaButti K."/>
            <person name="Larrondo L.F."/>
            <person name="Lindquist E."/>
            <person name="Ling A."/>
            <person name="Lombard V."/>
            <person name="Lucas S."/>
            <person name="Lundell T."/>
            <person name="Martin R."/>
            <person name="McLaughlin D.J."/>
            <person name="Morgenstern I."/>
            <person name="Morin E."/>
            <person name="Murat C."/>
            <person name="Nagy L.G."/>
            <person name="Nolan M."/>
            <person name="Ohm R.A."/>
            <person name="Patyshakuliyeva A."/>
            <person name="Rokas A."/>
            <person name="Ruiz-Duenas F.J."/>
            <person name="Sabat G."/>
            <person name="Salamov A."/>
            <person name="Samejima M."/>
            <person name="Schmutz J."/>
            <person name="Slot J.C."/>
            <person name="St John F."/>
            <person name="Stenlid J."/>
            <person name="Sun H."/>
            <person name="Sun S."/>
            <person name="Syed K."/>
            <person name="Tsang A."/>
            <person name="Wiebenga A."/>
            <person name="Young D."/>
            <person name="Pisabarro A."/>
            <person name="Eastwood D.C."/>
            <person name="Martin F."/>
            <person name="Cullen D."/>
            <person name="Grigoriev I.V."/>
            <person name="Hibbett D.S."/>
        </authorList>
    </citation>
    <scope>NUCLEOTIDE SEQUENCE [LARGE SCALE GENOMIC DNA]</scope>
    <source>
        <strain evidence="3 4">DJM-731 SS1</strain>
    </source>
</reference>
<dbReference type="GO" id="GO:0033204">
    <property type="term" value="F:ribonuclease P RNA binding"/>
    <property type="evidence" value="ECO:0007669"/>
    <property type="project" value="TreeGrafter"/>
</dbReference>
<accession>M5G264</accession>
<dbReference type="EMBL" id="JH795858">
    <property type="protein sequence ID" value="EJU04286.1"/>
    <property type="molecule type" value="Genomic_DNA"/>
</dbReference>
<dbReference type="GO" id="GO:0005730">
    <property type="term" value="C:nucleolus"/>
    <property type="evidence" value="ECO:0007669"/>
    <property type="project" value="TreeGrafter"/>
</dbReference>
<evidence type="ECO:0000313" key="3">
    <source>
        <dbReference type="EMBL" id="EJU04286.1"/>
    </source>
</evidence>
<protein>
    <submittedName>
        <fullName evidence="3">Uncharacterized protein</fullName>
    </submittedName>
</protein>
<dbReference type="InterPro" id="IPR002759">
    <property type="entry name" value="Pop5/Rpp14/Rnp2-like"/>
</dbReference>
<dbReference type="GO" id="GO:0000172">
    <property type="term" value="C:ribonuclease MRP complex"/>
    <property type="evidence" value="ECO:0007669"/>
    <property type="project" value="TreeGrafter"/>
</dbReference>
<dbReference type="GeneID" id="63692235"/>
<organism evidence="3 4">
    <name type="scientific">Dacryopinax primogenitus (strain DJM 731)</name>
    <name type="common">Brown rot fungus</name>
    <dbReference type="NCBI Taxonomy" id="1858805"/>
    <lineage>
        <taxon>Eukaryota</taxon>
        <taxon>Fungi</taxon>
        <taxon>Dikarya</taxon>
        <taxon>Basidiomycota</taxon>
        <taxon>Agaricomycotina</taxon>
        <taxon>Dacrymycetes</taxon>
        <taxon>Dacrymycetales</taxon>
        <taxon>Dacrymycetaceae</taxon>
        <taxon>Dacryopinax</taxon>
    </lineage>
</organism>
<evidence type="ECO:0000313" key="4">
    <source>
        <dbReference type="Proteomes" id="UP000030653"/>
    </source>
</evidence>
<evidence type="ECO:0000256" key="1">
    <source>
        <dbReference type="ARBA" id="ARBA00010800"/>
    </source>
</evidence>
<name>M5G264_DACPD</name>